<evidence type="ECO:0000256" key="1">
    <source>
        <dbReference type="SAM" id="MobiDB-lite"/>
    </source>
</evidence>
<reference evidence="4" key="1">
    <citation type="submission" date="2021-04" db="EMBL/GenBank/DDBJ databases">
        <title>Phycicoccus avicenniae sp. nov., a novel endophytic actinomycetes isolated from branch of Avicennia mariana.</title>
        <authorList>
            <person name="Tuo L."/>
        </authorList>
    </citation>
    <scope>NUCLEOTIDE SEQUENCE</scope>
    <source>
        <strain evidence="4">BSK3Z-2</strain>
    </source>
</reference>
<dbReference type="AlphaFoldDB" id="A0A941I156"/>
<dbReference type="EMBL" id="JAGSNF010000012">
    <property type="protein sequence ID" value="MBR7743462.1"/>
    <property type="molecule type" value="Genomic_DNA"/>
</dbReference>
<dbReference type="SUPFAM" id="SSF54427">
    <property type="entry name" value="NTF2-like"/>
    <property type="match status" value="1"/>
</dbReference>
<sequence length="171" mass="17764">MPSSVTTPTTATRPATPGPGPMTEERLFMTEERLLAFFDACSAGDPDAIAAFFTADAVYLGSRGPADDGVVFEGREAVRAGMAAFLGGYADASYRDVDVRVGGSWGLATWTFHGTPHGGVPSSYRGVDVLAFEGDLIRRKDAFRKERSEPAGGDGSGSVGGDGSGPGVRPR</sequence>
<dbReference type="Pfam" id="PF12680">
    <property type="entry name" value="SnoaL_2"/>
    <property type="match status" value="1"/>
</dbReference>
<dbReference type="Gene3D" id="3.10.450.50">
    <property type="match status" value="1"/>
</dbReference>
<comment type="caution">
    <text evidence="4">The sequence shown here is derived from an EMBL/GenBank/DDBJ whole genome shotgun (WGS) entry which is preliminary data.</text>
</comment>
<protein>
    <submittedName>
        <fullName evidence="4">Nuclear transport factor 2 family protein</fullName>
    </submittedName>
</protein>
<accession>A0A941I156</accession>
<feature type="compositionally biased region" description="Low complexity" evidence="1">
    <location>
        <begin position="1"/>
        <end position="15"/>
    </location>
</feature>
<evidence type="ECO:0000313" key="4">
    <source>
        <dbReference type="EMBL" id="MBR7743946.1"/>
    </source>
</evidence>
<proteinExistence type="predicted"/>
<dbReference type="Proteomes" id="UP000677016">
    <property type="component" value="Unassembled WGS sequence"/>
</dbReference>
<feature type="domain" description="SnoaL-like" evidence="2">
    <location>
        <begin position="36"/>
        <end position="139"/>
    </location>
</feature>
<evidence type="ECO:0000259" key="2">
    <source>
        <dbReference type="Pfam" id="PF12680"/>
    </source>
</evidence>
<name>A0A941I156_9MICO</name>
<feature type="region of interest" description="Disordered" evidence="1">
    <location>
        <begin position="141"/>
        <end position="171"/>
    </location>
</feature>
<dbReference type="EMBL" id="JAGSNF010000016">
    <property type="protein sequence ID" value="MBR7743946.1"/>
    <property type="molecule type" value="Genomic_DNA"/>
</dbReference>
<organism evidence="4 5">
    <name type="scientific">Phycicoccus avicenniae</name>
    <dbReference type="NCBI Taxonomy" id="2828860"/>
    <lineage>
        <taxon>Bacteria</taxon>
        <taxon>Bacillati</taxon>
        <taxon>Actinomycetota</taxon>
        <taxon>Actinomycetes</taxon>
        <taxon>Micrococcales</taxon>
        <taxon>Intrasporangiaceae</taxon>
        <taxon>Phycicoccus</taxon>
    </lineage>
</organism>
<dbReference type="InterPro" id="IPR032710">
    <property type="entry name" value="NTF2-like_dom_sf"/>
</dbReference>
<evidence type="ECO:0000313" key="5">
    <source>
        <dbReference type="Proteomes" id="UP000677016"/>
    </source>
</evidence>
<evidence type="ECO:0000313" key="3">
    <source>
        <dbReference type="EMBL" id="MBR7743462.1"/>
    </source>
</evidence>
<feature type="region of interest" description="Disordered" evidence="1">
    <location>
        <begin position="1"/>
        <end position="22"/>
    </location>
</feature>
<dbReference type="InterPro" id="IPR037401">
    <property type="entry name" value="SnoaL-like"/>
</dbReference>
<feature type="compositionally biased region" description="Gly residues" evidence="1">
    <location>
        <begin position="152"/>
        <end position="171"/>
    </location>
</feature>
<dbReference type="RefSeq" id="WP_211602721.1">
    <property type="nucleotide sequence ID" value="NZ_JAGSNF010000012.1"/>
</dbReference>
<keyword evidence="5" id="KW-1185">Reference proteome</keyword>
<gene>
    <name evidence="3" type="ORF">KC207_09185</name>
    <name evidence="4" type="ORF">KC207_11650</name>
</gene>